<name>A0A7G2ETB5_ARATH</name>
<dbReference type="InterPro" id="IPR005174">
    <property type="entry name" value="KIB1-4_b-propeller"/>
</dbReference>
<proteinExistence type="predicted"/>
<reference evidence="2 3" key="1">
    <citation type="submission" date="2020-09" db="EMBL/GenBank/DDBJ databases">
        <authorList>
            <person name="Ashkenazy H."/>
        </authorList>
    </citation>
    <scope>NUCLEOTIDE SEQUENCE [LARGE SCALE GENOMIC DNA]</scope>
    <source>
        <strain evidence="3">cv. Cdm-0</strain>
    </source>
</reference>
<evidence type="ECO:0000313" key="2">
    <source>
        <dbReference type="EMBL" id="CAD5324638.1"/>
    </source>
</evidence>
<evidence type="ECO:0000259" key="1">
    <source>
        <dbReference type="Pfam" id="PF03478"/>
    </source>
</evidence>
<dbReference type="AlphaFoldDB" id="A0A7G2ETB5"/>
<accession>A0A7G2ETB5</accession>
<feature type="domain" description="KIB1-4 beta-propeller" evidence="1">
    <location>
        <begin position="12"/>
        <end position="178"/>
    </location>
</feature>
<dbReference type="Proteomes" id="UP000516314">
    <property type="component" value="Chromosome 3"/>
</dbReference>
<protein>
    <submittedName>
        <fullName evidence="2">(thale cress) hypothetical protein</fullName>
    </submittedName>
</protein>
<sequence length="186" mass="21786">MLFLDDGCVMYNPKEGKIESSLIEFSGIWFLTNSDKWCLMLYPGCNLAIIDVFSQDRRINFPPLESLQSDTYTLKRVVDKEYCFELPSGDYYNENADDLRGRLWVDKKTGEFVVVWFFNPYTYLFYCKKGDTHNTVIPLSDQVPKVVNGLTDLVLRGHRLYIATKRRFARVIDLSGHQRFRGCHRE</sequence>
<dbReference type="Pfam" id="PF03478">
    <property type="entry name" value="Beta-prop_KIB1-4"/>
    <property type="match status" value="1"/>
</dbReference>
<dbReference type="EMBL" id="LR881468">
    <property type="protein sequence ID" value="CAD5324638.1"/>
    <property type="molecule type" value="Genomic_DNA"/>
</dbReference>
<gene>
    <name evidence="2" type="ORF">AT9943_LOCUS12521</name>
</gene>
<organism evidence="2 3">
    <name type="scientific">Arabidopsis thaliana</name>
    <name type="common">Mouse-ear cress</name>
    <dbReference type="NCBI Taxonomy" id="3702"/>
    <lineage>
        <taxon>Eukaryota</taxon>
        <taxon>Viridiplantae</taxon>
        <taxon>Streptophyta</taxon>
        <taxon>Embryophyta</taxon>
        <taxon>Tracheophyta</taxon>
        <taxon>Spermatophyta</taxon>
        <taxon>Magnoliopsida</taxon>
        <taxon>eudicotyledons</taxon>
        <taxon>Gunneridae</taxon>
        <taxon>Pentapetalae</taxon>
        <taxon>rosids</taxon>
        <taxon>malvids</taxon>
        <taxon>Brassicales</taxon>
        <taxon>Brassicaceae</taxon>
        <taxon>Camelineae</taxon>
        <taxon>Arabidopsis</taxon>
    </lineage>
</organism>
<evidence type="ECO:0000313" key="3">
    <source>
        <dbReference type="Proteomes" id="UP000516314"/>
    </source>
</evidence>